<sequence>MHTVSFLSPMRLNQFTLLIGDRIVLVPYEKKHVPKYHEWMMDPQLREATASEPLSLEEEFEMQKTWRNDEDKLTFIVLDRKKWEESGKNEIISMVGDVNLFIVEGEAECEIMIAEKEERTKGRGTEAMMMMIGYALEEWDDDLEFIAKIGYDNDQSIRLFVHKFGFVEEGRSEVFREISFRLPRDNNHRFRYFYRSKVTKEEIEEREEEEDH</sequence>
<evidence type="ECO:0000256" key="3">
    <source>
        <dbReference type="ARBA" id="ARBA00023315"/>
    </source>
</evidence>
<gene>
    <name evidence="5" type="ORF">PENTCL1PPCAC_13342</name>
</gene>
<feature type="domain" description="N-acetyltransferase" evidence="4">
    <location>
        <begin position="22"/>
        <end position="160"/>
    </location>
</feature>
<comment type="caution">
    <text evidence="5">The sequence shown here is derived from an EMBL/GenBank/DDBJ whole genome shotgun (WGS) entry which is preliminary data.</text>
</comment>
<evidence type="ECO:0000313" key="6">
    <source>
        <dbReference type="Proteomes" id="UP001432027"/>
    </source>
</evidence>
<proteinExistence type="inferred from homology"/>
<dbReference type="PANTHER" id="PTHR13256">
    <property type="entry name" value="N-ACETYLTRANSFERASE 9"/>
    <property type="match status" value="1"/>
</dbReference>
<keyword evidence="2" id="KW-0808">Transferase</keyword>
<accession>A0AAV5T6H9</accession>
<reference evidence="5" key="1">
    <citation type="submission" date="2023-10" db="EMBL/GenBank/DDBJ databases">
        <title>Genome assembly of Pristionchus species.</title>
        <authorList>
            <person name="Yoshida K."/>
            <person name="Sommer R.J."/>
        </authorList>
    </citation>
    <scope>NUCLEOTIDE SEQUENCE</scope>
    <source>
        <strain evidence="5">RS0144</strain>
    </source>
</reference>
<dbReference type="PANTHER" id="PTHR13256:SF16">
    <property type="entry name" value="ALPHA_BETA-TUBULIN-N-ACETYLTRANSFERASE 9"/>
    <property type="match status" value="1"/>
</dbReference>
<dbReference type="Pfam" id="PF13302">
    <property type="entry name" value="Acetyltransf_3"/>
    <property type="match status" value="1"/>
</dbReference>
<evidence type="ECO:0000313" key="5">
    <source>
        <dbReference type="EMBL" id="GMS91167.1"/>
    </source>
</evidence>
<dbReference type="AlphaFoldDB" id="A0AAV5T6H9"/>
<keyword evidence="3" id="KW-0012">Acyltransferase</keyword>
<keyword evidence="6" id="KW-1185">Reference proteome</keyword>
<name>A0AAV5T6H9_9BILA</name>
<dbReference type="Proteomes" id="UP001432027">
    <property type="component" value="Unassembled WGS sequence"/>
</dbReference>
<dbReference type="GO" id="GO:0008080">
    <property type="term" value="F:N-acetyltransferase activity"/>
    <property type="evidence" value="ECO:0007669"/>
    <property type="project" value="InterPro"/>
</dbReference>
<dbReference type="EMBL" id="BTSX01000003">
    <property type="protein sequence ID" value="GMS91167.1"/>
    <property type="molecule type" value="Genomic_DNA"/>
</dbReference>
<dbReference type="InterPro" id="IPR039135">
    <property type="entry name" value="NAT9-like"/>
</dbReference>
<comment type="similarity">
    <text evidence="1">Belongs to the acetyltransferase family. GNAT subfamily.</text>
</comment>
<evidence type="ECO:0000256" key="1">
    <source>
        <dbReference type="ARBA" id="ARBA00009342"/>
    </source>
</evidence>
<protein>
    <recommendedName>
        <fullName evidence="4">N-acetyltransferase domain-containing protein</fullName>
    </recommendedName>
</protein>
<dbReference type="InterPro" id="IPR016181">
    <property type="entry name" value="Acyl_CoA_acyltransferase"/>
</dbReference>
<dbReference type="Gene3D" id="3.40.630.30">
    <property type="match status" value="1"/>
</dbReference>
<evidence type="ECO:0000256" key="2">
    <source>
        <dbReference type="ARBA" id="ARBA00022679"/>
    </source>
</evidence>
<organism evidence="5 6">
    <name type="scientific">Pristionchus entomophagus</name>
    <dbReference type="NCBI Taxonomy" id="358040"/>
    <lineage>
        <taxon>Eukaryota</taxon>
        <taxon>Metazoa</taxon>
        <taxon>Ecdysozoa</taxon>
        <taxon>Nematoda</taxon>
        <taxon>Chromadorea</taxon>
        <taxon>Rhabditida</taxon>
        <taxon>Rhabditina</taxon>
        <taxon>Diplogasteromorpha</taxon>
        <taxon>Diplogasteroidea</taxon>
        <taxon>Neodiplogasteridae</taxon>
        <taxon>Pristionchus</taxon>
    </lineage>
</organism>
<dbReference type="InterPro" id="IPR000182">
    <property type="entry name" value="GNAT_dom"/>
</dbReference>
<dbReference type="SUPFAM" id="SSF55729">
    <property type="entry name" value="Acyl-CoA N-acyltransferases (Nat)"/>
    <property type="match status" value="1"/>
</dbReference>
<evidence type="ECO:0000259" key="4">
    <source>
        <dbReference type="Pfam" id="PF13302"/>
    </source>
</evidence>